<name>A0A9P0NRE6_ACAOB</name>
<keyword evidence="4" id="KW-1185">Reference proteome</keyword>
<keyword evidence="2" id="KW-0732">Signal</keyword>
<gene>
    <name evidence="3" type="ORF">ACAOBT_LOCUS1346</name>
</gene>
<dbReference type="OrthoDB" id="5977855at2759"/>
<feature type="signal peptide" evidence="2">
    <location>
        <begin position="1"/>
        <end position="17"/>
    </location>
</feature>
<organism evidence="3 4">
    <name type="scientific">Acanthoscelides obtectus</name>
    <name type="common">Bean weevil</name>
    <name type="synonym">Bruchus obtectus</name>
    <dbReference type="NCBI Taxonomy" id="200917"/>
    <lineage>
        <taxon>Eukaryota</taxon>
        <taxon>Metazoa</taxon>
        <taxon>Ecdysozoa</taxon>
        <taxon>Arthropoda</taxon>
        <taxon>Hexapoda</taxon>
        <taxon>Insecta</taxon>
        <taxon>Pterygota</taxon>
        <taxon>Neoptera</taxon>
        <taxon>Endopterygota</taxon>
        <taxon>Coleoptera</taxon>
        <taxon>Polyphaga</taxon>
        <taxon>Cucujiformia</taxon>
        <taxon>Chrysomeloidea</taxon>
        <taxon>Chrysomelidae</taxon>
        <taxon>Bruchinae</taxon>
        <taxon>Bruchini</taxon>
        <taxon>Acanthoscelides</taxon>
    </lineage>
</organism>
<evidence type="ECO:0000313" key="3">
    <source>
        <dbReference type="EMBL" id="CAH1955949.1"/>
    </source>
</evidence>
<dbReference type="EMBL" id="CAKOFQ010006663">
    <property type="protein sequence ID" value="CAH1955949.1"/>
    <property type="molecule type" value="Genomic_DNA"/>
</dbReference>
<evidence type="ECO:0000256" key="2">
    <source>
        <dbReference type="SAM" id="SignalP"/>
    </source>
</evidence>
<evidence type="ECO:0000313" key="4">
    <source>
        <dbReference type="Proteomes" id="UP001152888"/>
    </source>
</evidence>
<protein>
    <submittedName>
        <fullName evidence="3">Uncharacterized protein</fullName>
    </submittedName>
</protein>
<accession>A0A9P0NRE6</accession>
<feature type="region of interest" description="Disordered" evidence="1">
    <location>
        <begin position="131"/>
        <end position="151"/>
    </location>
</feature>
<proteinExistence type="predicted"/>
<sequence>MIHIFTLMFIFICFCNGNIQVKDSGIGHVEDNDMALIFFITIENVCDSSLEINVKMVQCCDTSRSERRNECNLMYLIGGAMGILYAKDTKNVTLIYPNLYLQNRKGMCSIEIQYQDENTKKSILKQIEFNTSEGGDDEDNDRPACPTVDTDPTSNCNPVDCVIKYSGEQNFFNPASNECEEVPDCCYDPQNPLPDNGYSVSNNSCIDLNCSITTHDLHLLENNQALLPDAVNVLPSNMICHHGDVTEEGTCQCWLGWETSINENEIYEPTLLQYHMCNIGRGSWNSVNRGKIKATGFIITVIELIPCLRENELIC</sequence>
<feature type="chain" id="PRO_5040407461" evidence="2">
    <location>
        <begin position="18"/>
        <end position="315"/>
    </location>
</feature>
<evidence type="ECO:0000256" key="1">
    <source>
        <dbReference type="SAM" id="MobiDB-lite"/>
    </source>
</evidence>
<dbReference type="Proteomes" id="UP001152888">
    <property type="component" value="Unassembled WGS sequence"/>
</dbReference>
<comment type="caution">
    <text evidence="3">The sequence shown here is derived from an EMBL/GenBank/DDBJ whole genome shotgun (WGS) entry which is preliminary data.</text>
</comment>
<dbReference type="AlphaFoldDB" id="A0A9P0NRE6"/>
<reference evidence="3" key="1">
    <citation type="submission" date="2022-03" db="EMBL/GenBank/DDBJ databases">
        <authorList>
            <person name="Sayadi A."/>
        </authorList>
    </citation>
    <scope>NUCLEOTIDE SEQUENCE</scope>
</reference>